<reference evidence="2 3" key="1">
    <citation type="submission" date="2014-04" db="EMBL/GenBank/DDBJ databases">
        <title>Genome assembly of Hyalangium minutum DSM 14724.</title>
        <authorList>
            <person name="Sharma G."/>
            <person name="Subramanian S."/>
        </authorList>
    </citation>
    <scope>NUCLEOTIDE SEQUENCE [LARGE SCALE GENOMIC DNA]</scope>
    <source>
        <strain evidence="2 3">DSM 14724</strain>
    </source>
</reference>
<dbReference type="Pfam" id="PF07676">
    <property type="entry name" value="PD40"/>
    <property type="match status" value="2"/>
</dbReference>
<organism evidence="2 3">
    <name type="scientific">Hyalangium minutum</name>
    <dbReference type="NCBI Taxonomy" id="394096"/>
    <lineage>
        <taxon>Bacteria</taxon>
        <taxon>Pseudomonadati</taxon>
        <taxon>Myxococcota</taxon>
        <taxon>Myxococcia</taxon>
        <taxon>Myxococcales</taxon>
        <taxon>Cystobacterineae</taxon>
        <taxon>Archangiaceae</taxon>
        <taxon>Hyalangium</taxon>
    </lineage>
</organism>
<protein>
    <submittedName>
        <fullName evidence="2">Protein tolB</fullName>
    </submittedName>
</protein>
<keyword evidence="3" id="KW-1185">Reference proteome</keyword>
<gene>
    <name evidence="2" type="ORF">DB31_0821</name>
</gene>
<dbReference type="InterPro" id="IPR011042">
    <property type="entry name" value="6-blade_b-propeller_TolB-like"/>
</dbReference>
<dbReference type="Gene3D" id="2.120.10.30">
    <property type="entry name" value="TolB, C-terminal domain"/>
    <property type="match status" value="2"/>
</dbReference>
<accession>A0A085WF85</accession>
<evidence type="ECO:0000256" key="1">
    <source>
        <dbReference type="ARBA" id="ARBA00009820"/>
    </source>
</evidence>
<evidence type="ECO:0000313" key="2">
    <source>
        <dbReference type="EMBL" id="KFE66348.1"/>
    </source>
</evidence>
<dbReference type="STRING" id="394096.DB31_0821"/>
<dbReference type="PANTHER" id="PTHR36842">
    <property type="entry name" value="PROTEIN TOLB HOMOLOG"/>
    <property type="match status" value="1"/>
</dbReference>
<proteinExistence type="inferred from homology"/>
<dbReference type="EMBL" id="JMCB01000010">
    <property type="protein sequence ID" value="KFE66348.1"/>
    <property type="molecule type" value="Genomic_DNA"/>
</dbReference>
<sequence length="455" mass="48582">MMHAAGRACLCFGLLAVICGGSEPEDSPVWVSSEREAEGCAQAQPEVLGGELCESPSTPVTAAALGAHAAPTLRADTTYGVHLRLEGGRYGGVVSFTPERSGTYTVFLGTPPMPLRVVSDGGPLAAGCLKWISGETCRDFRRAYGYRLQAGTQYRLEFGPIAPQSRVRLRIQSPPGGLVDRPIVFAAALGGAPAPDLYTVQPDGTELTRLTQTEGGERFPRWSPDYSQVAYLVGTELYVANADGGGAHRVAARVGRDARSVSAPAWSPDGKRLVYPYPRDSWIVSDGYETVDESYETTLHFVNADGTGDVPFAEPADPVAPPGLGTLTEPAWSSTGWILFRLSDDCPDCAGGDWWGLVRADGSEFHEVSPPGSDVDWSPDGTRWVFTHWVGGAIAVSQAESPTATELPATGRMPHWSADGRQIAFIKDDGIYVINADGTGERRVLAVNGVRDLDW</sequence>
<dbReference type="AlphaFoldDB" id="A0A085WF85"/>
<name>A0A085WF85_9BACT</name>
<dbReference type="PANTHER" id="PTHR36842:SF1">
    <property type="entry name" value="PROTEIN TOLB"/>
    <property type="match status" value="1"/>
</dbReference>
<evidence type="ECO:0000313" key="3">
    <source>
        <dbReference type="Proteomes" id="UP000028725"/>
    </source>
</evidence>
<dbReference type="InterPro" id="IPR011659">
    <property type="entry name" value="WD40"/>
</dbReference>
<comment type="caution">
    <text evidence="2">The sequence shown here is derived from an EMBL/GenBank/DDBJ whole genome shotgun (WGS) entry which is preliminary data.</text>
</comment>
<dbReference type="Proteomes" id="UP000028725">
    <property type="component" value="Unassembled WGS sequence"/>
</dbReference>
<comment type="similarity">
    <text evidence="1">Belongs to the TolB family.</text>
</comment>
<dbReference type="SUPFAM" id="SSF69304">
    <property type="entry name" value="Tricorn protease N-terminal domain"/>
    <property type="match status" value="1"/>
</dbReference>